<organism evidence="2 3">
    <name type="scientific">Trifolium medium</name>
    <dbReference type="NCBI Taxonomy" id="97028"/>
    <lineage>
        <taxon>Eukaryota</taxon>
        <taxon>Viridiplantae</taxon>
        <taxon>Streptophyta</taxon>
        <taxon>Embryophyta</taxon>
        <taxon>Tracheophyta</taxon>
        <taxon>Spermatophyta</taxon>
        <taxon>Magnoliopsida</taxon>
        <taxon>eudicotyledons</taxon>
        <taxon>Gunneridae</taxon>
        <taxon>Pentapetalae</taxon>
        <taxon>rosids</taxon>
        <taxon>fabids</taxon>
        <taxon>Fabales</taxon>
        <taxon>Fabaceae</taxon>
        <taxon>Papilionoideae</taxon>
        <taxon>50 kb inversion clade</taxon>
        <taxon>NPAAA clade</taxon>
        <taxon>Hologalegina</taxon>
        <taxon>IRL clade</taxon>
        <taxon>Trifolieae</taxon>
        <taxon>Trifolium</taxon>
    </lineage>
</organism>
<proteinExistence type="predicted"/>
<dbReference type="EMBL" id="LXQA010747340">
    <property type="protein sequence ID" value="MCI69007.1"/>
    <property type="molecule type" value="Genomic_DNA"/>
</dbReference>
<protein>
    <submittedName>
        <fullName evidence="2">Uncharacterized protein</fullName>
    </submittedName>
</protein>
<evidence type="ECO:0000313" key="2">
    <source>
        <dbReference type="EMBL" id="MCI69007.1"/>
    </source>
</evidence>
<reference evidence="2 3" key="1">
    <citation type="journal article" date="2018" name="Front. Plant Sci.">
        <title>Red Clover (Trifolium pratense) and Zigzag Clover (T. medium) - A Picture of Genomic Similarities and Differences.</title>
        <authorList>
            <person name="Dluhosova J."/>
            <person name="Istvanek J."/>
            <person name="Nedelnik J."/>
            <person name="Repkova J."/>
        </authorList>
    </citation>
    <scope>NUCLEOTIDE SEQUENCE [LARGE SCALE GENOMIC DNA]</scope>
    <source>
        <strain evidence="3">cv. 10/8</strain>
        <tissue evidence="2">Leaf</tissue>
    </source>
</reference>
<feature type="non-terminal residue" evidence="2">
    <location>
        <position position="81"/>
    </location>
</feature>
<comment type="caution">
    <text evidence="2">The sequence shown here is derived from an EMBL/GenBank/DDBJ whole genome shotgun (WGS) entry which is preliminary data.</text>
</comment>
<feature type="compositionally biased region" description="Acidic residues" evidence="1">
    <location>
        <begin position="1"/>
        <end position="29"/>
    </location>
</feature>
<feature type="non-terminal residue" evidence="2">
    <location>
        <position position="1"/>
    </location>
</feature>
<feature type="region of interest" description="Disordered" evidence="1">
    <location>
        <begin position="1"/>
        <end position="43"/>
    </location>
</feature>
<evidence type="ECO:0000313" key="3">
    <source>
        <dbReference type="Proteomes" id="UP000265520"/>
    </source>
</evidence>
<keyword evidence="3" id="KW-1185">Reference proteome</keyword>
<sequence>DSEGATEEEVGQDDMEIEDSVDVMEDSPTEENKEKSVSLGEEDIESEKIVAEDQGAIDLDMVESMDEPQPTSVQEGIVSRL</sequence>
<dbReference type="Proteomes" id="UP000265520">
    <property type="component" value="Unassembled WGS sequence"/>
</dbReference>
<accession>A0A392U847</accession>
<name>A0A392U847_9FABA</name>
<evidence type="ECO:0000256" key="1">
    <source>
        <dbReference type="SAM" id="MobiDB-lite"/>
    </source>
</evidence>
<dbReference type="AlphaFoldDB" id="A0A392U847"/>